<proteinExistence type="predicted"/>
<dbReference type="InterPro" id="IPR012337">
    <property type="entry name" value="RNaseH-like_sf"/>
</dbReference>
<dbReference type="CDD" id="cd22157">
    <property type="entry name" value="F-box_AtFBW1-like"/>
    <property type="match status" value="1"/>
</dbReference>
<evidence type="ECO:0000313" key="3">
    <source>
        <dbReference type="EMBL" id="PHT85808.1"/>
    </source>
</evidence>
<dbReference type="Pfam" id="PF00646">
    <property type="entry name" value="F-box"/>
    <property type="match status" value="1"/>
</dbReference>
<dbReference type="Proteomes" id="UP000222542">
    <property type="component" value="Unassembled WGS sequence"/>
</dbReference>
<dbReference type="SMART" id="SM00256">
    <property type="entry name" value="FBOX"/>
    <property type="match status" value="1"/>
</dbReference>
<evidence type="ECO:0000313" key="4">
    <source>
        <dbReference type="Proteomes" id="UP000222542"/>
    </source>
</evidence>
<name>A0A2G2ZV07_CAPAN</name>
<comment type="caution">
    <text evidence="3">The sequence shown here is derived from an EMBL/GenBank/DDBJ whole genome shotgun (WGS) entry which is preliminary data.</text>
</comment>
<accession>A0A2G2ZV07</accession>
<organism evidence="3 4">
    <name type="scientific">Capsicum annuum</name>
    <name type="common">Capsicum pepper</name>
    <dbReference type="NCBI Taxonomy" id="4072"/>
    <lineage>
        <taxon>Eukaryota</taxon>
        <taxon>Viridiplantae</taxon>
        <taxon>Streptophyta</taxon>
        <taxon>Embryophyta</taxon>
        <taxon>Tracheophyta</taxon>
        <taxon>Spermatophyta</taxon>
        <taxon>Magnoliopsida</taxon>
        <taxon>eudicotyledons</taxon>
        <taxon>Gunneridae</taxon>
        <taxon>Pentapetalae</taxon>
        <taxon>asterids</taxon>
        <taxon>lamiids</taxon>
        <taxon>Solanales</taxon>
        <taxon>Solanaceae</taxon>
        <taxon>Solanoideae</taxon>
        <taxon>Capsiceae</taxon>
        <taxon>Capsicum</taxon>
    </lineage>
</organism>
<dbReference type="SUPFAM" id="SSF81383">
    <property type="entry name" value="F-box domain"/>
    <property type="match status" value="1"/>
</dbReference>
<dbReference type="PANTHER" id="PTHR42648">
    <property type="entry name" value="TRANSPOSASE, PUTATIVE-RELATED"/>
    <property type="match status" value="1"/>
</dbReference>
<sequence length="475" mass="54833">MESKEDEVSILAMPNLPEDLITETLLRLPVKSLLKFRSVLKSWLSLIRSPEFVKNHLLLSATNKDYKHHSLMFKNGFKDYSLTALLYGSFVEYKKLLSYLSRGSVVEDYLNYLVEPVGLNFGFVYDECQDDYKVVGFFPIVRDRDGYLIHIHEVKMYSLKSDSGRCIDDFQGRRLLDGSPKLVNGKLHWFGGGAKIIFAFDLADEKWTKEYGIQQSWTKMFTIKFPPPQDRAGLIIYPPFLMSTKGDILLQFGSHFTRYNPKDASIRYRDVTNFTPCPEIRDCPVWEIEWKKERDEKELKAKRKEEHAMIAAWGSDSDKDKVDETALMALGDSDLDEEDEDSEDKVKGNKRHWYLESACSRHMTASKEDVFDVFEIFIKKIEKKLGTSLVSIRSDNGSEFENVKFLKFCSINGIDHNFSAPRTPQQNGVVERKNRTFEDMARTMMLPGNIAKNLWAETIICNALIFLNQSATRCL</sequence>
<dbReference type="PROSITE" id="PS50181">
    <property type="entry name" value="FBOX"/>
    <property type="match status" value="1"/>
</dbReference>
<keyword evidence="4" id="KW-1185">Reference proteome</keyword>
<dbReference type="InterPro" id="IPR036397">
    <property type="entry name" value="RNaseH_sf"/>
</dbReference>
<feature type="domain" description="Integrase catalytic" evidence="2">
    <location>
        <begin position="303"/>
        <end position="475"/>
    </location>
</feature>
<dbReference type="Gramene" id="PHT85808">
    <property type="protein sequence ID" value="PHT85808"/>
    <property type="gene ID" value="T459_07914"/>
</dbReference>
<dbReference type="SUPFAM" id="SSF53098">
    <property type="entry name" value="Ribonuclease H-like"/>
    <property type="match status" value="1"/>
</dbReference>
<feature type="domain" description="F-box" evidence="1">
    <location>
        <begin position="10"/>
        <end position="56"/>
    </location>
</feature>
<evidence type="ECO:0000259" key="1">
    <source>
        <dbReference type="PROSITE" id="PS50181"/>
    </source>
</evidence>
<dbReference type="PANTHER" id="PTHR42648:SF21">
    <property type="entry name" value="CYSTEINE-RICH RLK (RECEPTOR-LIKE PROTEIN KINASE) 8"/>
    <property type="match status" value="1"/>
</dbReference>
<dbReference type="InterPro" id="IPR001810">
    <property type="entry name" value="F-box_dom"/>
</dbReference>
<dbReference type="InterPro" id="IPR036047">
    <property type="entry name" value="F-box-like_dom_sf"/>
</dbReference>
<reference evidence="3 4" key="1">
    <citation type="journal article" date="2014" name="Nat. Genet.">
        <title>Genome sequence of the hot pepper provides insights into the evolution of pungency in Capsicum species.</title>
        <authorList>
            <person name="Kim S."/>
            <person name="Park M."/>
            <person name="Yeom S.I."/>
            <person name="Kim Y.M."/>
            <person name="Lee J.M."/>
            <person name="Lee H.A."/>
            <person name="Seo E."/>
            <person name="Choi J."/>
            <person name="Cheong K."/>
            <person name="Kim K.T."/>
            <person name="Jung K."/>
            <person name="Lee G.W."/>
            <person name="Oh S.K."/>
            <person name="Bae C."/>
            <person name="Kim S.B."/>
            <person name="Lee H.Y."/>
            <person name="Kim S.Y."/>
            <person name="Kim M.S."/>
            <person name="Kang B.C."/>
            <person name="Jo Y.D."/>
            <person name="Yang H.B."/>
            <person name="Jeong H.J."/>
            <person name="Kang W.H."/>
            <person name="Kwon J.K."/>
            <person name="Shin C."/>
            <person name="Lim J.Y."/>
            <person name="Park J.H."/>
            <person name="Huh J.H."/>
            <person name="Kim J.S."/>
            <person name="Kim B.D."/>
            <person name="Cohen O."/>
            <person name="Paran I."/>
            <person name="Suh M.C."/>
            <person name="Lee S.B."/>
            <person name="Kim Y.K."/>
            <person name="Shin Y."/>
            <person name="Noh S.J."/>
            <person name="Park J."/>
            <person name="Seo Y.S."/>
            <person name="Kwon S.Y."/>
            <person name="Kim H.A."/>
            <person name="Park J.M."/>
            <person name="Kim H.J."/>
            <person name="Choi S.B."/>
            <person name="Bosland P.W."/>
            <person name="Reeves G."/>
            <person name="Jo S.H."/>
            <person name="Lee B.W."/>
            <person name="Cho H.T."/>
            <person name="Choi H.S."/>
            <person name="Lee M.S."/>
            <person name="Yu Y."/>
            <person name="Do Choi Y."/>
            <person name="Park B.S."/>
            <person name="van Deynze A."/>
            <person name="Ashrafi H."/>
            <person name="Hill T."/>
            <person name="Kim W.T."/>
            <person name="Pai H.S."/>
            <person name="Ahn H.K."/>
            <person name="Yeam I."/>
            <person name="Giovannoni J.J."/>
            <person name="Rose J.K."/>
            <person name="Sorensen I."/>
            <person name="Lee S.J."/>
            <person name="Kim R.W."/>
            <person name="Choi I.Y."/>
            <person name="Choi B.S."/>
            <person name="Lim J.S."/>
            <person name="Lee Y.H."/>
            <person name="Choi D."/>
        </authorList>
    </citation>
    <scope>NUCLEOTIDE SEQUENCE [LARGE SCALE GENOMIC DNA]</scope>
    <source>
        <strain evidence="4">cv. CM334</strain>
    </source>
</reference>
<dbReference type="PROSITE" id="PS50994">
    <property type="entry name" value="INTEGRASE"/>
    <property type="match status" value="1"/>
</dbReference>
<dbReference type="AlphaFoldDB" id="A0A2G2ZV07"/>
<protein>
    <recommendedName>
        <fullName evidence="5">F-box domain-containing protein</fullName>
    </recommendedName>
</protein>
<dbReference type="InterPro" id="IPR001584">
    <property type="entry name" value="Integrase_cat-core"/>
</dbReference>
<evidence type="ECO:0000259" key="2">
    <source>
        <dbReference type="PROSITE" id="PS50994"/>
    </source>
</evidence>
<dbReference type="Gene3D" id="3.30.420.10">
    <property type="entry name" value="Ribonuclease H-like superfamily/Ribonuclease H"/>
    <property type="match status" value="1"/>
</dbReference>
<dbReference type="InterPro" id="IPR039537">
    <property type="entry name" value="Retrotran_Ty1/copia-like"/>
</dbReference>
<gene>
    <name evidence="3" type="ORF">T459_07914</name>
</gene>
<dbReference type="GO" id="GO:0003676">
    <property type="term" value="F:nucleic acid binding"/>
    <property type="evidence" value="ECO:0007669"/>
    <property type="project" value="InterPro"/>
</dbReference>
<dbReference type="Gene3D" id="1.20.1280.50">
    <property type="match status" value="1"/>
</dbReference>
<dbReference type="EMBL" id="AYRZ02000003">
    <property type="protein sequence ID" value="PHT85808.1"/>
    <property type="molecule type" value="Genomic_DNA"/>
</dbReference>
<reference evidence="3 4" key="2">
    <citation type="journal article" date="2017" name="Genome Biol.">
        <title>New reference genome sequences of hot pepper reveal the massive evolution of plant disease-resistance genes by retroduplication.</title>
        <authorList>
            <person name="Kim S."/>
            <person name="Park J."/>
            <person name="Yeom S.I."/>
            <person name="Kim Y.M."/>
            <person name="Seo E."/>
            <person name="Kim K.T."/>
            <person name="Kim M.S."/>
            <person name="Lee J.M."/>
            <person name="Cheong K."/>
            <person name="Shin H.S."/>
            <person name="Kim S.B."/>
            <person name="Han K."/>
            <person name="Lee J."/>
            <person name="Park M."/>
            <person name="Lee H.A."/>
            <person name="Lee H.Y."/>
            <person name="Lee Y."/>
            <person name="Oh S."/>
            <person name="Lee J.H."/>
            <person name="Choi E."/>
            <person name="Choi E."/>
            <person name="Lee S.E."/>
            <person name="Jeon J."/>
            <person name="Kim H."/>
            <person name="Choi G."/>
            <person name="Song H."/>
            <person name="Lee J."/>
            <person name="Lee S.C."/>
            <person name="Kwon J.K."/>
            <person name="Lee H.Y."/>
            <person name="Koo N."/>
            <person name="Hong Y."/>
            <person name="Kim R.W."/>
            <person name="Kang W.H."/>
            <person name="Huh J.H."/>
            <person name="Kang B.C."/>
            <person name="Yang T.J."/>
            <person name="Lee Y.H."/>
            <person name="Bennetzen J.L."/>
            <person name="Choi D."/>
        </authorList>
    </citation>
    <scope>NUCLEOTIDE SEQUENCE [LARGE SCALE GENOMIC DNA]</scope>
    <source>
        <strain evidence="4">cv. CM334</strain>
    </source>
</reference>
<dbReference type="GO" id="GO:0015074">
    <property type="term" value="P:DNA integration"/>
    <property type="evidence" value="ECO:0007669"/>
    <property type="project" value="InterPro"/>
</dbReference>
<evidence type="ECO:0008006" key="5">
    <source>
        <dbReference type="Google" id="ProtNLM"/>
    </source>
</evidence>